<evidence type="ECO:0000313" key="1">
    <source>
        <dbReference type="EMBL" id="CAJ1970040.1"/>
    </source>
</evidence>
<accession>A0AAD2GDY7</accession>
<evidence type="ECO:0000313" key="2">
    <source>
        <dbReference type="Proteomes" id="UP001295423"/>
    </source>
</evidence>
<comment type="caution">
    <text evidence="1">The sequence shown here is derived from an EMBL/GenBank/DDBJ whole genome shotgun (WGS) entry which is preliminary data.</text>
</comment>
<dbReference type="AlphaFoldDB" id="A0AAD2GDY7"/>
<proteinExistence type="predicted"/>
<reference evidence="1" key="1">
    <citation type="submission" date="2023-08" db="EMBL/GenBank/DDBJ databases">
        <authorList>
            <person name="Audoor S."/>
            <person name="Bilcke G."/>
        </authorList>
    </citation>
    <scope>NUCLEOTIDE SEQUENCE</scope>
</reference>
<organism evidence="1 2">
    <name type="scientific">Cylindrotheca closterium</name>
    <dbReference type="NCBI Taxonomy" id="2856"/>
    <lineage>
        <taxon>Eukaryota</taxon>
        <taxon>Sar</taxon>
        <taxon>Stramenopiles</taxon>
        <taxon>Ochrophyta</taxon>
        <taxon>Bacillariophyta</taxon>
        <taxon>Bacillariophyceae</taxon>
        <taxon>Bacillariophycidae</taxon>
        <taxon>Bacillariales</taxon>
        <taxon>Bacillariaceae</taxon>
        <taxon>Cylindrotheca</taxon>
    </lineage>
</organism>
<sequence length="104" mass="11492">MPVTTNEMRQAIVAEETLQSYTYDIMQILADGCKDEPIYLQGWVTDAAKVSYKAMIALLESQSTREQGTTKKTGSRSSYLTACINQSCMSAIVKLSTSWHSSQA</sequence>
<dbReference type="Proteomes" id="UP001295423">
    <property type="component" value="Unassembled WGS sequence"/>
</dbReference>
<dbReference type="EMBL" id="CAKOGP040002451">
    <property type="protein sequence ID" value="CAJ1970040.1"/>
    <property type="molecule type" value="Genomic_DNA"/>
</dbReference>
<protein>
    <submittedName>
        <fullName evidence="1">Uncharacterized protein</fullName>
    </submittedName>
</protein>
<keyword evidence="2" id="KW-1185">Reference proteome</keyword>
<name>A0AAD2GDY7_9STRA</name>
<gene>
    <name evidence="1" type="ORF">CYCCA115_LOCUS24063</name>
</gene>